<protein>
    <submittedName>
        <fullName evidence="5">Class B sortase</fullName>
    </submittedName>
</protein>
<feature type="active site" description="Acyl-thioester intermediate" evidence="2">
    <location>
        <position position="307"/>
    </location>
</feature>
<organism evidence="5 6">
    <name type="scientific">Candidatus Pullichristensenella stercorigallinarum</name>
    <dbReference type="NCBI Taxonomy" id="2840909"/>
    <lineage>
        <taxon>Bacteria</taxon>
        <taxon>Bacillati</taxon>
        <taxon>Bacillota</taxon>
        <taxon>Clostridia</taxon>
        <taxon>Candidatus Pullichristensenella</taxon>
    </lineage>
</organism>
<evidence type="ECO:0000256" key="4">
    <source>
        <dbReference type="SAM" id="Phobius"/>
    </source>
</evidence>
<evidence type="ECO:0000313" key="5">
    <source>
        <dbReference type="EMBL" id="HIQ81884.1"/>
    </source>
</evidence>
<feature type="compositionally biased region" description="Low complexity" evidence="3">
    <location>
        <begin position="72"/>
        <end position="98"/>
    </location>
</feature>
<comment type="caution">
    <text evidence="5">The sequence shown here is derived from an EMBL/GenBank/DDBJ whole genome shotgun (WGS) entry which is preliminary data.</text>
</comment>
<keyword evidence="4" id="KW-0812">Transmembrane</keyword>
<dbReference type="InterPro" id="IPR009835">
    <property type="entry name" value="SrtB"/>
</dbReference>
<keyword evidence="1" id="KW-0378">Hydrolase</keyword>
<keyword evidence="4" id="KW-0472">Membrane</keyword>
<feature type="region of interest" description="Disordered" evidence="3">
    <location>
        <begin position="72"/>
        <end position="111"/>
    </location>
</feature>
<dbReference type="AlphaFoldDB" id="A0A9D0ZM72"/>
<dbReference type="SUPFAM" id="SSF63817">
    <property type="entry name" value="Sortase"/>
    <property type="match status" value="1"/>
</dbReference>
<dbReference type="Proteomes" id="UP000824260">
    <property type="component" value="Unassembled WGS sequence"/>
</dbReference>
<gene>
    <name evidence="5" type="ORF">IAA52_02150</name>
</gene>
<dbReference type="Pfam" id="PF04203">
    <property type="entry name" value="Sortase"/>
    <property type="match status" value="1"/>
</dbReference>
<evidence type="ECO:0000256" key="1">
    <source>
        <dbReference type="ARBA" id="ARBA00022801"/>
    </source>
</evidence>
<evidence type="ECO:0000256" key="3">
    <source>
        <dbReference type="SAM" id="MobiDB-lite"/>
    </source>
</evidence>
<dbReference type="GO" id="GO:0016787">
    <property type="term" value="F:hydrolase activity"/>
    <property type="evidence" value="ECO:0007669"/>
    <property type="project" value="UniProtKB-KW"/>
</dbReference>
<accession>A0A9D0ZM72</accession>
<feature type="compositionally biased region" description="Pro residues" evidence="3">
    <location>
        <begin position="99"/>
        <end position="109"/>
    </location>
</feature>
<proteinExistence type="predicted"/>
<reference evidence="5" key="1">
    <citation type="submission" date="2020-10" db="EMBL/GenBank/DDBJ databases">
        <authorList>
            <person name="Gilroy R."/>
        </authorList>
    </citation>
    <scope>NUCLEOTIDE SEQUENCE</scope>
    <source>
        <strain evidence="5">ChiSjej6B24-2974</strain>
    </source>
</reference>
<keyword evidence="4" id="KW-1133">Transmembrane helix</keyword>
<name>A0A9D0ZM72_9FIRM</name>
<dbReference type="CDD" id="cd05826">
    <property type="entry name" value="Sortase_B"/>
    <property type="match status" value="1"/>
</dbReference>
<dbReference type="EMBL" id="DVFZ01000023">
    <property type="protein sequence ID" value="HIQ81884.1"/>
    <property type="molecule type" value="Genomic_DNA"/>
</dbReference>
<dbReference type="InterPro" id="IPR005754">
    <property type="entry name" value="Sortase"/>
</dbReference>
<dbReference type="Gene3D" id="2.40.260.10">
    <property type="entry name" value="Sortase"/>
    <property type="match status" value="1"/>
</dbReference>
<dbReference type="InterPro" id="IPR023365">
    <property type="entry name" value="Sortase_dom-sf"/>
</dbReference>
<feature type="transmembrane region" description="Helical" evidence="4">
    <location>
        <begin position="21"/>
        <end position="44"/>
    </location>
</feature>
<reference evidence="5" key="2">
    <citation type="journal article" date="2021" name="PeerJ">
        <title>Extensive microbial diversity within the chicken gut microbiome revealed by metagenomics and culture.</title>
        <authorList>
            <person name="Gilroy R."/>
            <person name="Ravi A."/>
            <person name="Getino M."/>
            <person name="Pursley I."/>
            <person name="Horton D.L."/>
            <person name="Alikhan N.F."/>
            <person name="Baker D."/>
            <person name="Gharbi K."/>
            <person name="Hall N."/>
            <person name="Watson M."/>
            <person name="Adriaenssens E.M."/>
            <person name="Foster-Nyarko E."/>
            <person name="Jarju S."/>
            <person name="Secka A."/>
            <person name="Antonio M."/>
            <person name="Oren A."/>
            <person name="Chaudhuri R.R."/>
            <person name="La Ragione R."/>
            <person name="Hildebrand F."/>
            <person name="Pallen M.J."/>
        </authorList>
    </citation>
    <scope>NUCLEOTIDE SEQUENCE</scope>
    <source>
        <strain evidence="5">ChiSjej6B24-2974</strain>
    </source>
</reference>
<sequence length="341" mass="38042">MLKRLKALLMWDDRSPKGRQHRLFCLVCALAIVVCIVYVVYYFADQDRVRREGASYRALYSPAPLETVSVAAAPSPTPTATPSQMATPAETVASTPSPSAAPTPTPTPQPRVVDETIAPLATADENTIVYALPTNPPPQESFAELLLYNPDTVGYLMIGDIVDLPVVQRENDNEYYLTHGFSGAETREGALFMDGANRLGDENLIIYGHNMRNGTMFGQLSSFGERAFLLENAVVRFDTLYENALYVPFAMFEASMDEDDAHYFDVRQIVFDETSFELFVLRLRNRSVLDVPVDVSYGDQLLTLVTCSYNDDDGRYIVALRKLREGETEEDVREMMAELGA</sequence>
<evidence type="ECO:0000313" key="6">
    <source>
        <dbReference type="Proteomes" id="UP000824260"/>
    </source>
</evidence>
<feature type="active site" description="Proton donor/acceptor" evidence="2">
    <location>
        <position position="209"/>
    </location>
</feature>
<evidence type="ECO:0000256" key="2">
    <source>
        <dbReference type="PIRSR" id="PIRSR605754-1"/>
    </source>
</evidence>